<gene>
    <name evidence="3" type="primary">gerPC</name>
    <name evidence="3" type="ORF">PACILC2_05110</name>
</gene>
<name>A0ABQ4N179_9BACL</name>
<comment type="caution">
    <text evidence="3">The sequence shown here is derived from an EMBL/GenBank/DDBJ whole genome shotgun (WGS) entry which is preliminary data.</text>
</comment>
<proteinExistence type="predicted"/>
<reference evidence="3 4" key="1">
    <citation type="submission" date="2021-04" db="EMBL/GenBank/DDBJ databases">
        <title>Draft genome sequence of Paenibacillus cisolokensis, LC2-13A.</title>
        <authorList>
            <person name="Uke A."/>
            <person name="Chhe C."/>
            <person name="Baramee S."/>
            <person name="Kosugi A."/>
        </authorList>
    </citation>
    <scope>NUCLEOTIDE SEQUENCE [LARGE SCALE GENOMIC DNA]</scope>
    <source>
        <strain evidence="3 4">LC2-13A</strain>
    </source>
</reference>
<keyword evidence="4" id="KW-1185">Reference proteome</keyword>
<dbReference type="EMBL" id="BOVJ01000015">
    <property type="protein sequence ID" value="GIQ61943.1"/>
    <property type="molecule type" value="Genomic_DNA"/>
</dbReference>
<protein>
    <submittedName>
        <fullName evidence="3">Spore germination protein GerPC</fullName>
    </submittedName>
</protein>
<evidence type="ECO:0000256" key="2">
    <source>
        <dbReference type="SAM" id="MobiDB-lite"/>
    </source>
</evidence>
<feature type="region of interest" description="Disordered" evidence="2">
    <location>
        <begin position="92"/>
        <end position="112"/>
    </location>
</feature>
<evidence type="ECO:0000256" key="1">
    <source>
        <dbReference type="SAM" id="Coils"/>
    </source>
</evidence>
<feature type="coiled-coil region" evidence="1">
    <location>
        <begin position="16"/>
        <end position="50"/>
    </location>
</feature>
<sequence length="227" mass="25792">MQLPYGFNWDAWYAWAQETKRRILEQEDRIACLERELKELAARMDAADQKPHYSIERLEYHFDQLKVEKLEGTLNIGMQSPGEESLPGVDQFSIPGTAPKPGTYSFPSAGPGAVQPTPSYYTNVRDIVERYLQDEASQRIAAIENELGIPLDPHHRRIIIEDIRRQMPARIQYYLRNASHSGGGTAVPDAIIHDAAAKSIRDCETAMRQYLLRLKQPPEQQDEGDAS</sequence>
<organism evidence="3 4">
    <name type="scientific">Paenibacillus cisolokensis</name>
    <dbReference type="NCBI Taxonomy" id="1658519"/>
    <lineage>
        <taxon>Bacteria</taxon>
        <taxon>Bacillati</taxon>
        <taxon>Bacillota</taxon>
        <taxon>Bacilli</taxon>
        <taxon>Bacillales</taxon>
        <taxon>Paenibacillaceae</taxon>
        <taxon>Paenibacillus</taxon>
    </lineage>
</organism>
<evidence type="ECO:0000313" key="3">
    <source>
        <dbReference type="EMBL" id="GIQ61943.1"/>
    </source>
</evidence>
<accession>A0ABQ4N179</accession>
<dbReference type="InterPro" id="IPR019673">
    <property type="entry name" value="Spore_germination_GerPC"/>
</dbReference>
<keyword evidence="1" id="KW-0175">Coiled coil</keyword>
<dbReference type="Proteomes" id="UP000680304">
    <property type="component" value="Unassembled WGS sequence"/>
</dbReference>
<evidence type="ECO:0000313" key="4">
    <source>
        <dbReference type="Proteomes" id="UP000680304"/>
    </source>
</evidence>
<dbReference type="Pfam" id="PF10737">
    <property type="entry name" value="GerPC"/>
    <property type="match status" value="1"/>
</dbReference>
<dbReference type="RefSeq" id="WP_213527196.1">
    <property type="nucleotide sequence ID" value="NZ_BOVJ01000015.1"/>
</dbReference>